<proteinExistence type="predicted"/>
<feature type="transmembrane region" description="Helical" evidence="1">
    <location>
        <begin position="88"/>
        <end position="108"/>
    </location>
</feature>
<dbReference type="PANTHER" id="PTHR44757">
    <property type="entry name" value="DIGUANYLATE CYCLASE DGCP"/>
    <property type="match status" value="1"/>
</dbReference>
<accession>A0ABS6JWM9</accession>
<dbReference type="SMART" id="SM00091">
    <property type="entry name" value="PAS"/>
    <property type="match status" value="1"/>
</dbReference>
<dbReference type="CDD" id="cd01949">
    <property type="entry name" value="GGDEF"/>
    <property type="match status" value="1"/>
</dbReference>
<evidence type="ECO:0000259" key="2">
    <source>
        <dbReference type="PROSITE" id="PS50112"/>
    </source>
</evidence>
<dbReference type="Proteomes" id="UP000790580">
    <property type="component" value="Unassembled WGS sequence"/>
</dbReference>
<evidence type="ECO:0000259" key="3">
    <source>
        <dbReference type="PROSITE" id="PS50887"/>
    </source>
</evidence>
<dbReference type="CDD" id="cd00130">
    <property type="entry name" value="PAS"/>
    <property type="match status" value="1"/>
</dbReference>
<gene>
    <name evidence="4" type="ORF">KS407_15395</name>
</gene>
<sequence>MLATIPIDSWMLRGDEISTTEFMFIPGPGLYLLWLIQFSYLIVNLILTRIEMKKGNEAAKLWFKGITLFFVWTLSTLVGGLILQDTNFYFIAYFIPHGALFWMYTIYLSMSKYDYLSSYENRYNILFEKSPLGILILDENATVLEASPLMSKYIGVERQELINSSILAFVDGIDNEDFLESHHYYYENQIKLSNKELTFVNKLGESITILVDSDFIMTEGQLLQFVMVKDITEAKVKEKRVKYLAYHDILTDLLNRAGFEKHISELLSDKEKFDFVLLDLNKMKQINDTHGHQAGDQAIQHVASLLRKVMNDNHPVARLGGDEFVLLLDPNKTGDVIKKVRSQFDTPLKLANNQQIFLSASIGVSHYPSDGENMDQLYSVADKRMYKDKEQTKEK</sequence>
<dbReference type="NCBIfam" id="TIGR00254">
    <property type="entry name" value="GGDEF"/>
    <property type="match status" value="1"/>
</dbReference>
<dbReference type="NCBIfam" id="TIGR00229">
    <property type="entry name" value="sensory_box"/>
    <property type="match status" value="1"/>
</dbReference>
<evidence type="ECO:0000313" key="5">
    <source>
        <dbReference type="Proteomes" id="UP000790580"/>
    </source>
</evidence>
<dbReference type="SMART" id="SM00267">
    <property type="entry name" value="GGDEF"/>
    <property type="match status" value="1"/>
</dbReference>
<keyword evidence="5" id="KW-1185">Reference proteome</keyword>
<dbReference type="Pfam" id="PF00989">
    <property type="entry name" value="PAS"/>
    <property type="match status" value="1"/>
</dbReference>
<dbReference type="EMBL" id="JAHQCR010000062">
    <property type="protein sequence ID" value="MBU9722800.1"/>
    <property type="molecule type" value="Genomic_DNA"/>
</dbReference>
<dbReference type="InterPro" id="IPR052155">
    <property type="entry name" value="Biofilm_reg_signaling"/>
</dbReference>
<dbReference type="PANTHER" id="PTHR44757:SF2">
    <property type="entry name" value="BIOFILM ARCHITECTURE MAINTENANCE PROTEIN MBAA"/>
    <property type="match status" value="1"/>
</dbReference>
<protein>
    <submittedName>
        <fullName evidence="4">Sensor domain-containing diguanylate cyclase</fullName>
    </submittedName>
</protein>
<feature type="domain" description="PAS" evidence="2">
    <location>
        <begin position="119"/>
        <end position="189"/>
    </location>
</feature>
<dbReference type="Pfam" id="PF00990">
    <property type="entry name" value="GGDEF"/>
    <property type="match status" value="1"/>
</dbReference>
<reference evidence="4 5" key="1">
    <citation type="submission" date="2021-06" db="EMBL/GenBank/DDBJ databases">
        <title>Bacillus sp. RD4P76, an endophyte from a halophyte.</title>
        <authorList>
            <person name="Sun J.-Q."/>
        </authorList>
    </citation>
    <scope>NUCLEOTIDE SEQUENCE [LARGE SCALE GENOMIC DNA]</scope>
    <source>
        <strain evidence="4 5">JCM 17098</strain>
    </source>
</reference>
<feature type="domain" description="GGDEF" evidence="3">
    <location>
        <begin position="271"/>
        <end position="395"/>
    </location>
</feature>
<feature type="transmembrane region" description="Helical" evidence="1">
    <location>
        <begin position="31"/>
        <end position="50"/>
    </location>
</feature>
<evidence type="ECO:0000313" key="4">
    <source>
        <dbReference type="EMBL" id="MBU9722800.1"/>
    </source>
</evidence>
<keyword evidence="1" id="KW-0812">Transmembrane</keyword>
<name>A0ABS6JWM9_9BACI</name>
<organism evidence="4 5">
    <name type="scientific">Evansella alkalicola</name>
    <dbReference type="NCBI Taxonomy" id="745819"/>
    <lineage>
        <taxon>Bacteria</taxon>
        <taxon>Bacillati</taxon>
        <taxon>Bacillota</taxon>
        <taxon>Bacilli</taxon>
        <taxon>Bacillales</taxon>
        <taxon>Bacillaceae</taxon>
        <taxon>Evansella</taxon>
    </lineage>
</organism>
<dbReference type="InterPro" id="IPR000160">
    <property type="entry name" value="GGDEF_dom"/>
</dbReference>
<keyword evidence="1" id="KW-1133">Transmembrane helix</keyword>
<evidence type="ECO:0000256" key="1">
    <source>
        <dbReference type="SAM" id="Phobius"/>
    </source>
</evidence>
<dbReference type="RefSeq" id="WP_216943365.1">
    <property type="nucleotide sequence ID" value="NZ_JAHQCR010000062.1"/>
</dbReference>
<comment type="caution">
    <text evidence="4">The sequence shown here is derived from an EMBL/GenBank/DDBJ whole genome shotgun (WGS) entry which is preliminary data.</text>
</comment>
<keyword evidence="1" id="KW-0472">Membrane</keyword>
<dbReference type="PROSITE" id="PS50112">
    <property type="entry name" value="PAS"/>
    <property type="match status" value="1"/>
</dbReference>
<dbReference type="InterPro" id="IPR000014">
    <property type="entry name" value="PAS"/>
</dbReference>
<dbReference type="InterPro" id="IPR013767">
    <property type="entry name" value="PAS_fold"/>
</dbReference>
<feature type="transmembrane region" description="Helical" evidence="1">
    <location>
        <begin position="62"/>
        <end position="82"/>
    </location>
</feature>
<dbReference type="PROSITE" id="PS50887">
    <property type="entry name" value="GGDEF"/>
    <property type="match status" value="1"/>
</dbReference>